<dbReference type="Proteomes" id="UP000168761">
    <property type="component" value="Segment"/>
</dbReference>
<name>A0A089GK10_9VIRU</name>
<organism evidence="2 3">
    <name type="scientific">Rocahepevirus ratti</name>
    <dbReference type="NCBI Taxonomy" id="1678145"/>
    <lineage>
        <taxon>Viruses</taxon>
        <taxon>Riboviria</taxon>
        <taxon>Orthornavirae</taxon>
        <taxon>Kitrinoviricota</taxon>
        <taxon>Alsuviricetes</taxon>
        <taxon>Hepelivirales</taxon>
        <taxon>Hepeviridae</taxon>
        <taxon>Orthohepevirinae</taxon>
        <taxon>Rocahepevirus</taxon>
    </lineage>
</organism>
<accession>A0A089GK10</accession>
<evidence type="ECO:0000313" key="2">
    <source>
        <dbReference type="EMBL" id="AIP98380.1"/>
    </source>
</evidence>
<protein>
    <submittedName>
        <fullName evidence="2">Phosphoprotein</fullName>
    </submittedName>
</protein>
<feature type="compositionally biased region" description="Pro residues" evidence="1">
    <location>
        <begin position="51"/>
        <end position="61"/>
    </location>
</feature>
<feature type="region of interest" description="Disordered" evidence="1">
    <location>
        <begin position="36"/>
        <end position="61"/>
    </location>
</feature>
<keyword evidence="3" id="KW-1185">Reference proteome</keyword>
<feature type="region of interest" description="Disordered" evidence="1">
    <location>
        <begin position="78"/>
        <end position="102"/>
    </location>
</feature>
<evidence type="ECO:0000313" key="3">
    <source>
        <dbReference type="Proteomes" id="UP000168761"/>
    </source>
</evidence>
<sequence>MCAECVSLSCSCFCCSCRCCSRPPCTPGEPGVSGGLDAAHDQMGPCLTQPNPRPNGPIGYPQPIPLLPNSPPCPHSAPPGLIGAAANPVTGLPSYPMPGSRQ</sequence>
<evidence type="ECO:0000256" key="1">
    <source>
        <dbReference type="SAM" id="MobiDB-lite"/>
    </source>
</evidence>
<dbReference type="EMBL" id="KM516906">
    <property type="protein sequence ID" value="AIP98380.1"/>
    <property type="molecule type" value="Genomic_RNA"/>
</dbReference>
<reference evidence="3" key="1">
    <citation type="submission" date="2014-09" db="EMBL/GenBank/DDBJ databases">
        <title>Complete genome sequence of a rat hepatitis E virus strain isolated in the United States.</title>
        <authorList>
            <person name="Debing Y."/>
            <person name="Emerson S.U."/>
            <person name="Purcell R.H."/>
            <person name="Neyts J."/>
            <person name="Dallmeier K."/>
        </authorList>
    </citation>
    <scope>NUCLEOTIDE SEQUENCE [LARGE SCALE GENOMIC DNA]</scope>
</reference>
<proteinExistence type="predicted"/>